<proteinExistence type="predicted"/>
<keyword evidence="3 6" id="KW-0378">Hydrolase</keyword>
<gene>
    <name evidence="6" type="primary">ndx1</name>
    <name evidence="6" type="ORF">ROE7235_00011</name>
</gene>
<dbReference type="GO" id="GO:0005737">
    <property type="term" value="C:cytoplasm"/>
    <property type="evidence" value="ECO:0007669"/>
    <property type="project" value="TreeGrafter"/>
</dbReference>
<dbReference type="PANTHER" id="PTHR12629">
    <property type="entry name" value="DIPHOSPHOINOSITOL POLYPHOSPHATE PHOSPHOHYDROLASE"/>
    <property type="match status" value="1"/>
</dbReference>
<comment type="cofactor">
    <cofactor evidence="1">
        <name>Mg(2+)</name>
        <dbReference type="ChEBI" id="CHEBI:18420"/>
    </cofactor>
</comment>
<dbReference type="PANTHER" id="PTHR12629:SF0">
    <property type="entry name" value="DIPHOSPHOINOSITOL-POLYPHOSPHATE DIPHOSPHATASE"/>
    <property type="match status" value="1"/>
</dbReference>
<evidence type="ECO:0000259" key="5">
    <source>
        <dbReference type="PROSITE" id="PS51462"/>
    </source>
</evidence>
<dbReference type="PROSITE" id="PS51462">
    <property type="entry name" value="NUDIX"/>
    <property type="match status" value="1"/>
</dbReference>
<dbReference type="GO" id="GO:0046872">
    <property type="term" value="F:metal ion binding"/>
    <property type="evidence" value="ECO:0007669"/>
    <property type="project" value="UniProtKB-KW"/>
</dbReference>
<name>A0A3B0M3B3_9RHOB</name>
<feature type="domain" description="Nudix hydrolase" evidence="5">
    <location>
        <begin position="15"/>
        <end position="147"/>
    </location>
</feature>
<dbReference type="EMBL" id="UIHC01000001">
    <property type="protein sequence ID" value="SUZ30293.1"/>
    <property type="molecule type" value="Genomic_DNA"/>
</dbReference>
<dbReference type="SUPFAM" id="SSF55811">
    <property type="entry name" value="Nudix"/>
    <property type="match status" value="1"/>
</dbReference>
<dbReference type="Gene3D" id="3.90.79.10">
    <property type="entry name" value="Nucleoside Triphosphate Pyrophosphohydrolase"/>
    <property type="match status" value="1"/>
</dbReference>
<keyword evidence="7" id="KW-1185">Reference proteome</keyword>
<keyword evidence="2" id="KW-0479">Metal-binding</keyword>
<dbReference type="InterPro" id="IPR015797">
    <property type="entry name" value="NUDIX_hydrolase-like_dom_sf"/>
</dbReference>
<dbReference type="Proteomes" id="UP000272908">
    <property type="component" value="Unassembled WGS sequence"/>
</dbReference>
<protein>
    <submittedName>
        <fullName evidence="6">Diadenosine hexaphosphate hydrolase</fullName>
        <ecNumber evidence="6">3.6.1.61</ecNumber>
    </submittedName>
</protein>
<evidence type="ECO:0000256" key="2">
    <source>
        <dbReference type="ARBA" id="ARBA00022723"/>
    </source>
</evidence>
<dbReference type="CDD" id="cd04666">
    <property type="entry name" value="NUDIX_DIPP2_like_Nudt4"/>
    <property type="match status" value="1"/>
</dbReference>
<dbReference type="EC" id="3.6.1.61" evidence="6"/>
<evidence type="ECO:0000256" key="1">
    <source>
        <dbReference type="ARBA" id="ARBA00001946"/>
    </source>
</evidence>
<dbReference type="AlphaFoldDB" id="A0A3B0M3B3"/>
<evidence type="ECO:0000256" key="3">
    <source>
        <dbReference type="ARBA" id="ARBA00022801"/>
    </source>
</evidence>
<keyword evidence="4" id="KW-0460">Magnesium</keyword>
<dbReference type="InterPro" id="IPR047198">
    <property type="entry name" value="DDP-like_NUDIX"/>
</dbReference>
<reference evidence="7" key="1">
    <citation type="submission" date="2018-08" db="EMBL/GenBank/DDBJ databases">
        <authorList>
            <person name="Rodrigo-Torres L."/>
            <person name="Arahal R. D."/>
            <person name="Lucena T."/>
        </authorList>
    </citation>
    <scope>NUCLEOTIDE SEQUENCE [LARGE SCALE GENOMIC DNA]</scope>
    <source>
        <strain evidence="7">CECT 7235</strain>
    </source>
</reference>
<dbReference type="InterPro" id="IPR000086">
    <property type="entry name" value="NUDIX_hydrolase_dom"/>
</dbReference>
<dbReference type="Pfam" id="PF00293">
    <property type="entry name" value="NUDIX"/>
    <property type="match status" value="1"/>
</dbReference>
<evidence type="ECO:0000313" key="6">
    <source>
        <dbReference type="EMBL" id="SUZ30293.1"/>
    </source>
</evidence>
<dbReference type="RefSeq" id="WP_183073221.1">
    <property type="nucleotide sequence ID" value="NZ_UIHC01000001.1"/>
</dbReference>
<accession>A0A3B0M3B3</accession>
<evidence type="ECO:0000313" key="7">
    <source>
        <dbReference type="Proteomes" id="UP000272908"/>
    </source>
</evidence>
<organism evidence="6 7">
    <name type="scientific">Roseinatronobacter ekhonensis</name>
    <dbReference type="NCBI Taxonomy" id="254356"/>
    <lineage>
        <taxon>Bacteria</taxon>
        <taxon>Pseudomonadati</taxon>
        <taxon>Pseudomonadota</taxon>
        <taxon>Alphaproteobacteria</taxon>
        <taxon>Rhodobacterales</taxon>
        <taxon>Paracoccaceae</taxon>
        <taxon>Roseinatronobacter</taxon>
    </lineage>
</organism>
<dbReference type="GO" id="GO:0016462">
    <property type="term" value="F:pyrophosphatase activity"/>
    <property type="evidence" value="ECO:0007669"/>
    <property type="project" value="InterPro"/>
</dbReference>
<evidence type="ECO:0000256" key="4">
    <source>
        <dbReference type="ARBA" id="ARBA00022842"/>
    </source>
</evidence>
<sequence length="154" mass="16704">MPNDIRSIISGRAAPAFVQVAALCLQQGKSGLEVLLVKTLRTGGWVIPKGWPMPGKTLSEAAAIEAWEEAGATGKIESNPIGSFSYTKIRSSGFPVQCRAQVFLMKRAETTKDYPEADKRTRQWTRLDTAATMVRDPELADLLTGLENAPPKGC</sequence>